<dbReference type="RefSeq" id="WP_035614922.1">
    <property type="nucleotide sequence ID" value="NZ_ARYK01000002.1"/>
</dbReference>
<dbReference type="InterPro" id="IPR051815">
    <property type="entry name" value="Molybdate_resp_trans_reg"/>
</dbReference>
<evidence type="ECO:0000259" key="1">
    <source>
        <dbReference type="Pfam" id="PF00126"/>
    </source>
</evidence>
<comment type="caution">
    <text evidence="2">The sequence shown here is derived from an EMBL/GenBank/DDBJ whole genome shotgun (WGS) entry which is preliminary data.</text>
</comment>
<dbReference type="PANTHER" id="PTHR30432">
    <property type="entry name" value="TRANSCRIPTIONAL REGULATOR MODE"/>
    <property type="match status" value="1"/>
</dbReference>
<evidence type="ECO:0000313" key="3">
    <source>
        <dbReference type="Proteomes" id="UP000025171"/>
    </source>
</evidence>
<dbReference type="InterPro" id="IPR036388">
    <property type="entry name" value="WH-like_DNA-bd_sf"/>
</dbReference>
<dbReference type="EMBL" id="ARYK01000002">
    <property type="protein sequence ID" value="KCZ93363.1"/>
    <property type="molecule type" value="Genomic_DNA"/>
</dbReference>
<dbReference type="STRING" id="1280950.HJO_05890"/>
<keyword evidence="3" id="KW-1185">Reference proteome</keyword>
<dbReference type="AlphaFoldDB" id="A0A059FSA7"/>
<dbReference type="InterPro" id="IPR036390">
    <property type="entry name" value="WH_DNA-bd_sf"/>
</dbReference>
<dbReference type="InterPro" id="IPR000847">
    <property type="entry name" value="LysR_HTH_N"/>
</dbReference>
<dbReference type="Gene3D" id="1.10.10.10">
    <property type="entry name" value="Winged helix-like DNA-binding domain superfamily/Winged helix DNA-binding domain"/>
    <property type="match status" value="1"/>
</dbReference>
<reference evidence="2 3" key="1">
    <citation type="journal article" date="2014" name="Antonie Van Leeuwenhoek">
        <title>Hyphomonas beringensis sp. nov. and Hyphomonas chukchiensis sp. nov., isolated from surface seawater of the Bering Sea and Chukchi Sea.</title>
        <authorList>
            <person name="Li C."/>
            <person name="Lai Q."/>
            <person name="Li G."/>
            <person name="Dong C."/>
            <person name="Wang J."/>
            <person name="Liao Y."/>
            <person name="Shao Z."/>
        </authorList>
    </citation>
    <scope>NUCLEOTIDE SEQUENCE [LARGE SCALE GENOMIC DNA]</scope>
    <source>
        <strain evidence="2 3">MHS-2</strain>
    </source>
</reference>
<dbReference type="SUPFAM" id="SSF46785">
    <property type="entry name" value="Winged helix' DNA-binding domain"/>
    <property type="match status" value="1"/>
</dbReference>
<dbReference type="PATRIC" id="fig|1280950.3.peg.1187"/>
<sequence>MPGDINLSIRVDFPGGGRFGPGKASVLEAIDKTGSISAAAQLLGMSYPRALKLIEQMNAQFPSPLLIKQHGGIERGGSHLTDTGHRVLTAYRALCAQAQDATEESFKTFRALLTNQGD</sequence>
<dbReference type="Proteomes" id="UP000025171">
    <property type="component" value="Unassembled WGS sequence"/>
</dbReference>
<proteinExistence type="predicted"/>
<dbReference type="PANTHER" id="PTHR30432:SF1">
    <property type="entry name" value="DNA-BINDING TRANSCRIPTIONAL DUAL REGULATOR MODE"/>
    <property type="match status" value="1"/>
</dbReference>
<dbReference type="Pfam" id="PF00126">
    <property type="entry name" value="HTH_1"/>
    <property type="match status" value="1"/>
</dbReference>
<dbReference type="OrthoDB" id="9800709at2"/>
<dbReference type="eggNOG" id="COG2005">
    <property type="taxonomic scope" value="Bacteria"/>
</dbReference>
<feature type="domain" description="HTH lysR-type" evidence="1">
    <location>
        <begin position="26"/>
        <end position="84"/>
    </location>
</feature>
<organism evidence="2 3">
    <name type="scientific">Hyphomonas johnsonii MHS-2</name>
    <dbReference type="NCBI Taxonomy" id="1280950"/>
    <lineage>
        <taxon>Bacteria</taxon>
        <taxon>Pseudomonadati</taxon>
        <taxon>Pseudomonadota</taxon>
        <taxon>Alphaproteobacteria</taxon>
        <taxon>Hyphomonadales</taxon>
        <taxon>Hyphomonadaceae</taxon>
        <taxon>Hyphomonas</taxon>
    </lineage>
</organism>
<protein>
    <submittedName>
        <fullName evidence="2">ModE family transcriptional regulator</fullName>
    </submittedName>
</protein>
<name>A0A059FSA7_9PROT</name>
<evidence type="ECO:0000313" key="2">
    <source>
        <dbReference type="EMBL" id="KCZ93363.1"/>
    </source>
</evidence>
<dbReference type="GO" id="GO:0003700">
    <property type="term" value="F:DNA-binding transcription factor activity"/>
    <property type="evidence" value="ECO:0007669"/>
    <property type="project" value="InterPro"/>
</dbReference>
<accession>A0A059FSA7</accession>
<gene>
    <name evidence="2" type="ORF">HJO_05890</name>
</gene>